<keyword evidence="1" id="KW-0812">Transmembrane</keyword>
<keyword evidence="1" id="KW-0472">Membrane</keyword>
<feature type="transmembrane region" description="Helical" evidence="1">
    <location>
        <begin position="6"/>
        <end position="25"/>
    </location>
</feature>
<proteinExistence type="predicted"/>
<organism evidence="2">
    <name type="scientific">marine metagenome</name>
    <dbReference type="NCBI Taxonomy" id="408172"/>
    <lineage>
        <taxon>unclassified sequences</taxon>
        <taxon>metagenomes</taxon>
        <taxon>ecological metagenomes</taxon>
    </lineage>
</organism>
<reference evidence="2" key="1">
    <citation type="submission" date="2018-05" db="EMBL/GenBank/DDBJ databases">
        <authorList>
            <person name="Lanie J.A."/>
            <person name="Ng W.-L."/>
            <person name="Kazmierczak K.M."/>
            <person name="Andrzejewski T.M."/>
            <person name="Davidsen T.M."/>
            <person name="Wayne K.J."/>
            <person name="Tettelin H."/>
            <person name="Glass J.I."/>
            <person name="Rusch D."/>
            <person name="Podicherti R."/>
            <person name="Tsui H.-C.T."/>
            <person name="Winkler M.E."/>
        </authorList>
    </citation>
    <scope>NUCLEOTIDE SEQUENCE</scope>
</reference>
<gene>
    <name evidence="2" type="ORF">METZ01_LOCUS373574</name>
</gene>
<accession>A0A382TF08</accession>
<dbReference type="AlphaFoldDB" id="A0A382TF08"/>
<name>A0A382TF08_9ZZZZ</name>
<protein>
    <submittedName>
        <fullName evidence="2">Uncharacterized protein</fullName>
    </submittedName>
</protein>
<keyword evidence="1" id="KW-1133">Transmembrane helix</keyword>
<feature type="transmembrane region" description="Helical" evidence="1">
    <location>
        <begin position="75"/>
        <end position="92"/>
    </location>
</feature>
<evidence type="ECO:0000256" key="1">
    <source>
        <dbReference type="SAM" id="Phobius"/>
    </source>
</evidence>
<evidence type="ECO:0000313" key="2">
    <source>
        <dbReference type="EMBL" id="SVD20720.1"/>
    </source>
</evidence>
<dbReference type="EMBL" id="UINC01136142">
    <property type="protein sequence ID" value="SVD20720.1"/>
    <property type="molecule type" value="Genomic_DNA"/>
</dbReference>
<feature type="transmembrane region" description="Helical" evidence="1">
    <location>
        <begin position="46"/>
        <end position="63"/>
    </location>
</feature>
<sequence>MDITGFAYIIGIIGWILITFFYGIFELITNDGKLRDGYHYGTFKGWLIANLGGFILFVIMKYFNLEMPEEEDLFLFALIVILIILLGGVWTGKIKLK</sequence>